<dbReference type="EMBL" id="KZ678378">
    <property type="protein sequence ID" value="PSS02310.1"/>
    <property type="molecule type" value="Genomic_DNA"/>
</dbReference>
<accession>A0A2T3AKX4</accession>
<feature type="domain" description="Cell morphogenesis central region" evidence="4">
    <location>
        <begin position="1459"/>
        <end position="1690"/>
    </location>
</feature>
<reference evidence="5 6" key="1">
    <citation type="journal article" date="2018" name="Mycol. Prog.">
        <title>Coniella lustricola, a new species from submerged detritus.</title>
        <authorList>
            <person name="Raudabaugh D.B."/>
            <person name="Iturriaga T."/>
            <person name="Carver A."/>
            <person name="Mondo S."/>
            <person name="Pangilinan J."/>
            <person name="Lipzen A."/>
            <person name="He G."/>
            <person name="Amirebrahimi M."/>
            <person name="Grigoriev I.V."/>
            <person name="Miller A.N."/>
        </authorList>
    </citation>
    <scope>NUCLEOTIDE SEQUENCE [LARGE SCALE GENOMIC DNA]</scope>
    <source>
        <strain evidence="5 6">B22-T-1</strain>
    </source>
</reference>
<feature type="region of interest" description="Disordered" evidence="1">
    <location>
        <begin position="2351"/>
        <end position="2370"/>
    </location>
</feature>
<dbReference type="Proteomes" id="UP000241462">
    <property type="component" value="Unassembled WGS sequence"/>
</dbReference>
<feature type="compositionally biased region" description="Polar residues" evidence="1">
    <location>
        <begin position="157"/>
        <end position="190"/>
    </location>
</feature>
<dbReference type="GO" id="GO:0000902">
    <property type="term" value="P:cell morphogenesis"/>
    <property type="evidence" value="ECO:0007669"/>
    <property type="project" value="InterPro"/>
</dbReference>
<feature type="region of interest" description="Disordered" evidence="1">
    <location>
        <begin position="1"/>
        <end position="31"/>
    </location>
</feature>
<sequence length="2546" mass="284943">MAPPSTLPDHAYDTLKFSPRSPIREEDEDWDKTVRAGELDLRTAQRIEHSRESSLESLQAGATHLAQSQPPSHLATATPRSVAASLFERTIDVKAAASYGHHRQTSIVHGIQHSRNGSHASTSSNPLSPEIIAAAGAALTPERVDMHAYGRGEGDSAPNSRPPTSMSGATLGQIQLPERTSSTTEASTNSRKLERMQSGRRRDHSRHQSNSRHYKDDQKTVGEYALHVLFTSFIAQAEEKLNESITVPFEPEPQIEQICGPGVDPAFDQSIAALGHIASPKPKALIDSMMLWRKNKSDAANEARMASKGQISHPGASLQRRNTEPVQHIGVTDVLQASGQPLPSKQEYVAQAERRSLVSIYILCRVLLEVISQSTLASITPEMEDKLEGIIFSQLKIADTEQLALSPLKLANWNLFAQLLGVMSGINFNSVADRFVADLDRSLQEHGVLKSPISANRDATEGKIELVLGGMKHLRLRLSPPEAWDQTCNFMVALGKLFARSHGQKVKFAFCQMLEVLLLPIAAKASNSDLSNPKWAEVLSHVSPRLAQIFVKPRHWTFAFPLTATMLCVSPPENFSSQWLQLVYPLQAKFKDRYARPFCLQVLSRLVWTYLMRTVDNPAGTTRKLDEVVRLILPPTRRSILASDPLIADPLIQIIRIIGFKQPDYCFKNIIFPLVNADHFNSGKELKVENLDPDKMVIGIRAFLIIISDLEKGEGGCPPFPLFYPAPPPPPDRIPTSPVIASPTPSFRIALTWSGADKEGLVGPVTTHKLSDPIRDFYTKFCEILGKITIICDNTFGGQAALDEKFSSPGPKTPISDTFNFRKDDHQSPQDLKQSFYELLHVAVQALPRCLSADIPFNSLINLLCTGTAHLQSNIAESSAQSLKMIARQSHAQQVITGFSRFIFNFDDRYSTMSDGGMLGPGHIENTLKLYVELLQIWIEEIQRKQSQAAAEQGDTNVADMRGLQLDLSSIWAEVDQIEAHGLFFLCSQSRTVRSFAVTILQLITEFDKALGKSTSAEADTLRLINILENDSMQVMSFKDDQLTVAERSRIQRGMQDNENQGALIELCTSDVSYDTTLWFKLFPNLIRLAYEKCPFTVTIGRDLVCNRILQMYKTITLLSEPSRGLYYGSDPGSARFVGRTPTTQPDVLVEQWKLFLVFACTTLADPGNPQSNPVPGKSHLRNGSFGSSTDKIVSARMLFKYLNPLLSVSSVSVREAVVTAMGSINIYIYRTLLEELLGYASRCNDEARARIHQRTNSSPRRNRKMDLLRTEITHVYKLTSHFLKEPDVYQNDWILNNLVTYAKDLKLFLMDGEVQMDWEFQKLRRHYCGLMEELFEGINRTSDPSRWMTFEARKSSFALMEEWCGFSPNQPQIRQREDNMRRSMIDQQNMGERNTASAAMEIEKRNLRTAALSAMAALCAGPISVTTESGAALQFDVRRMLAWIETIFSNGNDRMKLIGRRALKNVIVYNQEFPYLLEHCISRCYLTDVPKVLESYFVVVTEVLLDYADYPSPFWKLLGLCLFTLGNDQSDIRSRSAQVLQTIEERHLQTKTSKIRDFDISISDKTKAVYKLAQYKISERLSKQHADLAFYLFSEFTFYFKDVQAVNQRGVIAVILPWIQSIELKVDPNGGPTAQSYVLLANLLEITIKSSAALHNEVQALWQALATGPYPGNVRLVLDFIMQLCLDRREQNFVEYAKQIVVFLASTNSNPGHKVIEFLLLQISPKAMVPNEKRETAAPPPDINHFPYCADLSDALPVGTKQAGFSLGQLSLILLVDLMVSPVNLQKESIPILLQVVSVLWDHYTPLVQDQAREMLVHLIHELVISKLDDDTPEESKKPIEDLIELIRRHDRSVVWNYEDSNGKVANRDTKVPPSMEFLATRVVETFELTFPGIKEQWGRLSLTWATTCPVRHLACRSFQVFRCILTSLDHYMLSDMLARLSNTVADEDTEIQSFAMEILTTLKTLITKLDSEQLANFPQLFWTTCACMESINEREFMESVEMLNEYMDKIDLQQAAVRRLLLDGQPAAWDTQFDGLQPLLYKGLRSSVCLETTLATIDRIVRLPSDPLVGNDDRIFMAVIANLPRFLYAMEQPTLPDYAIQAAGNLLQAALARNLSNLVMVLDGFLSRNHETPQDFVLKTIAALREAFLPQHNFAMLTTLMGMLTNKLAWVKTSTMHVLRIIIPDIDMRNSEMAGHGSDLISPLLRLLQSEYCMEALSVLDKIMTMSGSSMDKHHLRMSMTRPTSKAVRKEYERTQSLFGMPEDSGWAIPVPAKKTDSTRANIHAAFYTCQSEGGMAVEATPTPDVEFHADEFPYGYFPVTDRTETMLSDEGRGEGGAGDLVSKLDSLDDFFDDLPQSPPSDGRSSRTITEYAPDTFESRSLYDEQVLPILSMASGENSATFQNGFTDNRPIMNSRDGPGNTMTPGAFATPSRTGLGLHARSITSPSAPTSHQPNLASDDELHEDVFSDVEDSNGNGMPGYNDGSFFLENAVRRSPNRSRTRVRGLTGGRSLEALPEWGFQNGSSPVPRLPHPYTSTAPHSDML</sequence>
<dbReference type="InterPro" id="IPR025481">
    <property type="entry name" value="Cell_Morphogen_C"/>
</dbReference>
<feature type="region of interest" description="Disordered" evidence="1">
    <location>
        <begin position="50"/>
        <end position="77"/>
    </location>
</feature>
<dbReference type="GO" id="GO:0030427">
    <property type="term" value="C:site of polarized growth"/>
    <property type="evidence" value="ECO:0007669"/>
    <property type="project" value="TreeGrafter"/>
</dbReference>
<evidence type="ECO:0000313" key="6">
    <source>
        <dbReference type="Proteomes" id="UP000241462"/>
    </source>
</evidence>
<feature type="compositionally biased region" description="Polar residues" evidence="1">
    <location>
        <begin position="2536"/>
        <end position="2546"/>
    </location>
</feature>
<feature type="domain" description="Cell morphogenesis protein C-terminal" evidence="3">
    <location>
        <begin position="1980"/>
        <end position="2230"/>
    </location>
</feature>
<feature type="domain" description="Cell morphogenesis central region" evidence="4">
    <location>
        <begin position="1761"/>
        <end position="1930"/>
    </location>
</feature>
<feature type="region of interest" description="Disordered" evidence="1">
    <location>
        <begin position="148"/>
        <end position="218"/>
    </location>
</feature>
<dbReference type="SUPFAM" id="SSF48371">
    <property type="entry name" value="ARM repeat"/>
    <property type="match status" value="2"/>
</dbReference>
<evidence type="ECO:0000256" key="1">
    <source>
        <dbReference type="SAM" id="MobiDB-lite"/>
    </source>
</evidence>
<evidence type="ECO:0000259" key="3">
    <source>
        <dbReference type="Pfam" id="PF14225"/>
    </source>
</evidence>
<dbReference type="FunCoup" id="A0A2T3AKX4">
    <property type="interactions" value="618"/>
</dbReference>
<feature type="region of interest" description="Disordered" evidence="1">
    <location>
        <begin position="2518"/>
        <end position="2546"/>
    </location>
</feature>
<feature type="compositionally biased region" description="Basic residues" evidence="1">
    <location>
        <begin position="198"/>
        <end position="212"/>
    </location>
</feature>
<keyword evidence="6" id="KW-1185">Reference proteome</keyword>
<organism evidence="5 6">
    <name type="scientific">Coniella lustricola</name>
    <dbReference type="NCBI Taxonomy" id="2025994"/>
    <lineage>
        <taxon>Eukaryota</taxon>
        <taxon>Fungi</taxon>
        <taxon>Dikarya</taxon>
        <taxon>Ascomycota</taxon>
        <taxon>Pezizomycotina</taxon>
        <taxon>Sordariomycetes</taxon>
        <taxon>Sordariomycetidae</taxon>
        <taxon>Diaporthales</taxon>
        <taxon>Schizoparmaceae</taxon>
        <taxon>Coniella</taxon>
    </lineage>
</organism>
<dbReference type="InParanoid" id="A0A2T3AKX4"/>
<dbReference type="InterPro" id="IPR025614">
    <property type="entry name" value="Cell_morpho_N"/>
</dbReference>
<dbReference type="InterPro" id="IPR039867">
    <property type="entry name" value="Furry/Tao3/Mor2"/>
</dbReference>
<dbReference type="STRING" id="2025994.A0A2T3AKX4"/>
<proteinExistence type="predicted"/>
<feature type="domain" description="Cell morphogenesis protein N-terminal" evidence="2">
    <location>
        <begin position="353"/>
        <end position="939"/>
    </location>
</feature>
<dbReference type="Pfam" id="PF14225">
    <property type="entry name" value="MOR2-PAG1_C"/>
    <property type="match status" value="1"/>
</dbReference>
<evidence type="ECO:0000259" key="2">
    <source>
        <dbReference type="Pfam" id="PF14222"/>
    </source>
</evidence>
<name>A0A2T3AKX4_9PEZI</name>
<dbReference type="Pfam" id="PF14222">
    <property type="entry name" value="MOR2-PAG1_N"/>
    <property type="match status" value="1"/>
</dbReference>
<gene>
    <name evidence="5" type="ORF">BD289DRAFT_449872</name>
</gene>
<dbReference type="PANTHER" id="PTHR12295:SF30">
    <property type="entry name" value="PROTEIN FURRY"/>
    <property type="match status" value="1"/>
</dbReference>
<evidence type="ECO:0000259" key="4">
    <source>
        <dbReference type="Pfam" id="PF14228"/>
    </source>
</evidence>
<protein>
    <submittedName>
        <fullName evidence="5">Cell morphogenesis N-terminal-domain-containing protein</fullName>
    </submittedName>
</protein>
<feature type="domain" description="Cell morphogenesis central region" evidence="4">
    <location>
        <begin position="976"/>
        <end position="1457"/>
    </location>
</feature>
<dbReference type="InterPro" id="IPR029473">
    <property type="entry name" value="MOR2-PAG1_mid"/>
</dbReference>
<dbReference type="PANTHER" id="PTHR12295">
    <property type="entry name" value="FURRY-RELATED"/>
    <property type="match status" value="1"/>
</dbReference>
<dbReference type="OrthoDB" id="6287725at2759"/>
<evidence type="ECO:0000313" key="5">
    <source>
        <dbReference type="EMBL" id="PSS02310.1"/>
    </source>
</evidence>
<dbReference type="GO" id="GO:0005938">
    <property type="term" value="C:cell cortex"/>
    <property type="evidence" value="ECO:0007669"/>
    <property type="project" value="TreeGrafter"/>
</dbReference>
<dbReference type="InterPro" id="IPR016024">
    <property type="entry name" value="ARM-type_fold"/>
</dbReference>
<dbReference type="Pfam" id="PF14228">
    <property type="entry name" value="MOR2-PAG1_mid"/>
    <property type="match status" value="3"/>
</dbReference>